<keyword evidence="12" id="KW-1185">Reference proteome</keyword>
<dbReference type="STRING" id="425264.A0A3G2S8J5"/>
<sequence>MPGQQALSPFHTRTFLLRSYGGGKGKKAACFLLSTCRQTFDVEADDSLPPKPSLVGMSFSPPAPHSAEPHSVHTTPAALAKRARTSSPIDTDDSSDTESTLELDADMPSFSRTDDSVDALMDESLKLDEAPHATIVREMEAWRETKPRIGDTWYVVPAAWYEQWKTKPHAPAMDLQALCAPNGTLRELAPEEYVLVPTPVWDFLSSRYRIVGTSLGCPVVPGSDGPVVQLVGKTVELALCTPYAPLVDAFEPFVRHGTLPTAQNDTRQALEERVRAMGAPQQVRFFRLPMTLRAVALANRGMVSLSALAKYPIELVDEHTTPLELVGIDVRPSPDEPWHVPHGDQRYATRSSSTPALGLRGLANLGNTCFMNSALQCLSNTPELQQYFARNAHQDELNTDNPLGMGGALAMAYGRLVQSIWAAQQGAVVPREFKMALARYAPQFMGYAQQDSQELLAFLLDGLHEDLNRIHRKPYIEAPDWTGGSDADMVRFAQQQWDLYKARNDSVIVDLFQGQYRSTLVCPVCHKVSIKFDPFMYLTLPIPNTRKWRGRVYVMRPSSPTVQVDVQLPATATIADLRTKVSALVQAEHLVIGEVWSHHVYRWIHDYEPVCDINAGDHIYLWDVGTPFSLPAPRKPPSRFSLFARPERSVEEVENAYSPPPMPDLVCVPVFSCKADGVGRFGSFRRSLGEPLGVPFFVTLPRTLLHQVEGIQDAVERRYLSLSQQDSLEAMKQRAHAMGKDELFQLRVAVPSADEAMHRGDDASEQTTEDLAARASRGGPWPVLFPGAALYALWDSEVAEAVLKPMDRATWGPVSLIQDTDFQQGTAMLAEGRRRAPNLRLEDCLDEFTKEEKLGQDDLWYCPSCRAFQQATKKFDLWKTPDILVVHLKRFSAGRGARDKLDNLIDFPLTSLDLRDRVVGSRLWADLDMKPAPPETRLGDHVLAHDEHDDKVLADTPIYDLYAVDNHYGGLGGGHYTAYAKNPLNGQWYHFDDSSVRPVSDPESTVTSSAAYLLFYRRRTTRPIGGTSYQRLARLHSDTE</sequence>
<dbReference type="GO" id="GO:0006508">
    <property type="term" value="P:proteolysis"/>
    <property type="evidence" value="ECO:0007669"/>
    <property type="project" value="UniProtKB-KW"/>
</dbReference>
<dbReference type="PROSITE" id="PS00973">
    <property type="entry name" value="USP_2"/>
    <property type="match status" value="1"/>
</dbReference>
<dbReference type="Gene3D" id="3.90.70.10">
    <property type="entry name" value="Cysteine proteinases"/>
    <property type="match status" value="2"/>
</dbReference>
<dbReference type="InterPro" id="IPR006615">
    <property type="entry name" value="Pept_C19_DUSP"/>
</dbReference>
<feature type="domain" description="USP" evidence="9">
    <location>
        <begin position="360"/>
        <end position="1019"/>
    </location>
</feature>
<feature type="compositionally biased region" description="Acidic residues" evidence="8">
    <location>
        <begin position="90"/>
        <end position="105"/>
    </location>
</feature>
<comment type="catalytic activity">
    <reaction evidence="1">
        <text>Thiol-dependent hydrolysis of ester, thioester, amide, peptide and isopeptide bonds formed by the C-terminal Gly of ubiquitin (a 76-residue protein attached to proteins as an intracellular targeting signal).</text>
        <dbReference type="EC" id="3.4.19.12"/>
    </reaction>
</comment>
<protein>
    <recommendedName>
        <fullName evidence="3">ubiquitinyl hydrolase 1</fullName>
        <ecNumber evidence="3">3.4.19.12</ecNumber>
    </recommendedName>
</protein>
<evidence type="ECO:0000313" key="11">
    <source>
        <dbReference type="EMBL" id="AYO42377.1"/>
    </source>
</evidence>
<evidence type="ECO:0000256" key="8">
    <source>
        <dbReference type="SAM" id="MobiDB-lite"/>
    </source>
</evidence>
<evidence type="ECO:0000256" key="3">
    <source>
        <dbReference type="ARBA" id="ARBA00012759"/>
    </source>
</evidence>
<dbReference type="PANTHER" id="PTHR21646:SF24">
    <property type="entry name" value="UBIQUITIN CARBOXYL-TERMINAL HYDROLASE"/>
    <property type="match status" value="1"/>
</dbReference>
<accession>A0A3G2S8J5</accession>
<proteinExistence type="inferred from homology"/>
<dbReference type="AlphaFoldDB" id="A0A3G2S8J5"/>
<dbReference type="InterPro" id="IPR035927">
    <property type="entry name" value="DUSP-like_sf"/>
</dbReference>
<keyword evidence="6 11" id="KW-0378">Hydrolase</keyword>
<dbReference type="InterPro" id="IPR038765">
    <property type="entry name" value="Papain-like_cys_pep_sf"/>
</dbReference>
<feature type="domain" description="DUSP" evidence="10">
    <location>
        <begin position="123"/>
        <end position="220"/>
    </location>
</feature>
<dbReference type="EMBL" id="CP033149">
    <property type="protein sequence ID" value="AYO42377.1"/>
    <property type="molecule type" value="Genomic_DNA"/>
</dbReference>
<evidence type="ECO:0000256" key="6">
    <source>
        <dbReference type="ARBA" id="ARBA00022801"/>
    </source>
</evidence>
<dbReference type="GO" id="GO:0016579">
    <property type="term" value="P:protein deubiquitination"/>
    <property type="evidence" value="ECO:0007669"/>
    <property type="project" value="InterPro"/>
</dbReference>
<keyword evidence="4" id="KW-0645">Protease</keyword>
<evidence type="ECO:0000259" key="9">
    <source>
        <dbReference type="PROSITE" id="PS50235"/>
    </source>
</evidence>
<evidence type="ECO:0000256" key="5">
    <source>
        <dbReference type="ARBA" id="ARBA00022786"/>
    </source>
</evidence>
<dbReference type="Pfam" id="PF06337">
    <property type="entry name" value="DUSP"/>
    <property type="match status" value="1"/>
</dbReference>
<comment type="similarity">
    <text evidence="2">Belongs to the peptidase C19 family.</text>
</comment>
<reference evidence="11 12" key="1">
    <citation type="submission" date="2018-10" db="EMBL/GenBank/DDBJ databases">
        <title>Complete genome sequence of Malassezia restricta CBS 7877.</title>
        <authorList>
            <person name="Morand S.C."/>
            <person name="Bertignac M."/>
            <person name="Iltis A."/>
            <person name="Kolder I."/>
            <person name="Pirovano W."/>
            <person name="Jourdain R."/>
            <person name="Clavaud C."/>
        </authorList>
    </citation>
    <scope>NUCLEOTIDE SEQUENCE [LARGE SCALE GENOMIC DNA]</scope>
    <source>
        <strain evidence="11 12">CBS 7877</strain>
    </source>
</reference>
<dbReference type="InterPro" id="IPR028889">
    <property type="entry name" value="USP"/>
</dbReference>
<dbReference type="PROSITE" id="PS00972">
    <property type="entry name" value="USP_1"/>
    <property type="match status" value="1"/>
</dbReference>
<dbReference type="GO" id="GO:0004843">
    <property type="term" value="F:cysteine-type deubiquitinase activity"/>
    <property type="evidence" value="ECO:0007669"/>
    <property type="project" value="UniProtKB-EC"/>
</dbReference>
<dbReference type="PROSITE" id="PS51283">
    <property type="entry name" value="DUSP"/>
    <property type="match status" value="1"/>
</dbReference>
<dbReference type="Gene3D" id="3.30.2230.10">
    <property type="entry name" value="DUSP-like"/>
    <property type="match status" value="1"/>
</dbReference>
<dbReference type="Proteomes" id="UP000269793">
    <property type="component" value="Chromosome II"/>
</dbReference>
<dbReference type="Pfam" id="PF00443">
    <property type="entry name" value="UCH"/>
    <property type="match status" value="1"/>
</dbReference>
<name>A0A3G2S8J5_MALR7</name>
<evidence type="ECO:0000256" key="4">
    <source>
        <dbReference type="ARBA" id="ARBA00022670"/>
    </source>
</evidence>
<organism evidence="11 12">
    <name type="scientific">Malassezia restricta (strain ATCC 96810 / NBRC 103918 / CBS 7877)</name>
    <name type="common">Seborrheic dermatitis infection agent</name>
    <dbReference type="NCBI Taxonomy" id="425264"/>
    <lineage>
        <taxon>Eukaryota</taxon>
        <taxon>Fungi</taxon>
        <taxon>Dikarya</taxon>
        <taxon>Basidiomycota</taxon>
        <taxon>Ustilaginomycotina</taxon>
        <taxon>Malasseziomycetes</taxon>
        <taxon>Malasseziales</taxon>
        <taxon>Malasseziaceae</taxon>
        <taxon>Malassezia</taxon>
    </lineage>
</organism>
<feature type="region of interest" description="Disordered" evidence="8">
    <location>
        <begin position="53"/>
        <end position="108"/>
    </location>
</feature>
<evidence type="ECO:0000259" key="10">
    <source>
        <dbReference type="PROSITE" id="PS51283"/>
    </source>
</evidence>
<gene>
    <name evidence="11" type="primary">Usp4</name>
    <name evidence="11" type="ORF">DNF11_1427</name>
</gene>
<dbReference type="SMART" id="SM00695">
    <property type="entry name" value="DUSP"/>
    <property type="match status" value="1"/>
</dbReference>
<keyword evidence="5" id="KW-0833">Ubl conjugation pathway</keyword>
<dbReference type="InterPro" id="IPR050185">
    <property type="entry name" value="Ub_carboxyl-term_hydrolase"/>
</dbReference>
<evidence type="ECO:0000256" key="2">
    <source>
        <dbReference type="ARBA" id="ARBA00009085"/>
    </source>
</evidence>
<evidence type="ECO:0000256" key="1">
    <source>
        <dbReference type="ARBA" id="ARBA00000707"/>
    </source>
</evidence>
<dbReference type="CDD" id="cd02674">
    <property type="entry name" value="Peptidase_C19R"/>
    <property type="match status" value="1"/>
</dbReference>
<evidence type="ECO:0000256" key="7">
    <source>
        <dbReference type="ARBA" id="ARBA00022807"/>
    </source>
</evidence>
<dbReference type="PROSITE" id="PS50235">
    <property type="entry name" value="USP_3"/>
    <property type="match status" value="1"/>
</dbReference>
<dbReference type="InterPro" id="IPR001394">
    <property type="entry name" value="Peptidase_C19_UCH"/>
</dbReference>
<dbReference type="OrthoDB" id="292964at2759"/>
<keyword evidence="7" id="KW-0788">Thiol protease</keyword>
<dbReference type="SUPFAM" id="SSF54001">
    <property type="entry name" value="Cysteine proteinases"/>
    <property type="match status" value="1"/>
</dbReference>
<dbReference type="VEuPathDB" id="FungiDB:DNF11_1427"/>
<dbReference type="InterPro" id="IPR018200">
    <property type="entry name" value="USP_CS"/>
</dbReference>
<dbReference type="EC" id="3.4.19.12" evidence="3"/>
<dbReference type="SUPFAM" id="SSF143791">
    <property type="entry name" value="DUSP-like"/>
    <property type="match status" value="1"/>
</dbReference>
<dbReference type="PANTHER" id="PTHR21646">
    <property type="entry name" value="UBIQUITIN CARBOXYL-TERMINAL HYDROLASE"/>
    <property type="match status" value="1"/>
</dbReference>
<evidence type="ECO:0000313" key="12">
    <source>
        <dbReference type="Proteomes" id="UP000269793"/>
    </source>
</evidence>